<proteinExistence type="predicted"/>
<gene>
    <name evidence="1" type="ORF">DRO04_02005</name>
</gene>
<organism evidence="1 2">
    <name type="scientific">Candidatus Iainarchaeum sp</name>
    <dbReference type="NCBI Taxonomy" id="3101447"/>
    <lineage>
        <taxon>Archaea</taxon>
        <taxon>Candidatus Iainarchaeota</taxon>
        <taxon>Candidatus Iainarchaeia</taxon>
        <taxon>Candidatus Iainarchaeales</taxon>
        <taxon>Candidatus Iainarchaeaceae</taxon>
        <taxon>Candidatus Iainarchaeum</taxon>
    </lineage>
</organism>
<dbReference type="EMBL" id="QMWP01000067">
    <property type="protein sequence ID" value="RLG70331.1"/>
    <property type="molecule type" value="Genomic_DNA"/>
</dbReference>
<accession>A0A497JGV4</accession>
<evidence type="ECO:0000313" key="2">
    <source>
        <dbReference type="Proteomes" id="UP000278031"/>
    </source>
</evidence>
<comment type="caution">
    <text evidence="1">The sequence shown here is derived from an EMBL/GenBank/DDBJ whole genome shotgun (WGS) entry which is preliminary data.</text>
</comment>
<dbReference type="Proteomes" id="UP000278031">
    <property type="component" value="Unassembled WGS sequence"/>
</dbReference>
<name>A0A497JGV4_9ARCH</name>
<protein>
    <submittedName>
        <fullName evidence="1">Uncharacterized protein</fullName>
    </submittedName>
</protein>
<dbReference type="AlphaFoldDB" id="A0A497JGV4"/>
<evidence type="ECO:0000313" key="1">
    <source>
        <dbReference type="EMBL" id="RLG70331.1"/>
    </source>
</evidence>
<reference evidence="1 2" key="1">
    <citation type="submission" date="2018-06" db="EMBL/GenBank/DDBJ databases">
        <title>Extensive metabolic versatility and redundancy in microbially diverse, dynamic hydrothermal sediments.</title>
        <authorList>
            <person name="Dombrowski N."/>
            <person name="Teske A."/>
            <person name="Baker B.J."/>
        </authorList>
    </citation>
    <scope>NUCLEOTIDE SEQUENCE [LARGE SCALE GENOMIC DNA]</scope>
    <source>
        <strain evidence="1">B51_G17</strain>
    </source>
</reference>
<sequence>MSMQSILIGENDRWKIRKSLQDESYALTYALGRITIYLMNEAEKEYFVQQLKQVKESWDKYKQMDCWISNQYVQVLLLREDLDFLINVLTQKAEETIIQ</sequence>